<dbReference type="AlphaFoldDB" id="A0A380DMV8"/>
<evidence type="ECO:0000313" key="2">
    <source>
        <dbReference type="Proteomes" id="UP000254502"/>
    </source>
</evidence>
<gene>
    <name evidence="1" type="ORF">NCTC5664_00855</name>
</gene>
<reference evidence="1 2" key="1">
    <citation type="submission" date="2018-06" db="EMBL/GenBank/DDBJ databases">
        <authorList>
            <consortium name="Pathogen Informatics"/>
            <person name="Doyle S."/>
        </authorList>
    </citation>
    <scope>NUCLEOTIDE SEQUENCE [LARGE SCALE GENOMIC DNA]</scope>
    <source>
        <strain evidence="1 2">NCTC5664</strain>
    </source>
</reference>
<keyword evidence="1" id="KW-0067">ATP-binding</keyword>
<proteinExistence type="predicted"/>
<organism evidence="1 2">
    <name type="scientific">Staphylococcus aureus</name>
    <dbReference type="NCBI Taxonomy" id="1280"/>
    <lineage>
        <taxon>Bacteria</taxon>
        <taxon>Bacillati</taxon>
        <taxon>Bacillota</taxon>
        <taxon>Bacilli</taxon>
        <taxon>Bacillales</taxon>
        <taxon>Staphylococcaceae</taxon>
        <taxon>Staphylococcus</taxon>
    </lineage>
</organism>
<dbReference type="InterPro" id="IPR027417">
    <property type="entry name" value="P-loop_NTPase"/>
</dbReference>
<evidence type="ECO:0000313" key="1">
    <source>
        <dbReference type="EMBL" id="SUK38495.1"/>
    </source>
</evidence>
<dbReference type="SUPFAM" id="SSF52540">
    <property type="entry name" value="P-loop containing nucleoside triphosphate hydrolases"/>
    <property type="match status" value="1"/>
</dbReference>
<keyword evidence="1" id="KW-0547">Nucleotide-binding</keyword>
<dbReference type="EMBL" id="UHAQ01000002">
    <property type="protein sequence ID" value="SUK38495.1"/>
    <property type="molecule type" value="Genomic_DNA"/>
</dbReference>
<dbReference type="GO" id="GO:0005524">
    <property type="term" value="F:ATP binding"/>
    <property type="evidence" value="ECO:0007669"/>
    <property type="project" value="UniProtKB-KW"/>
</dbReference>
<protein>
    <submittedName>
        <fullName evidence="1">ABC transporter ATP-binding protein</fullName>
    </submittedName>
</protein>
<dbReference type="Proteomes" id="UP000254502">
    <property type="component" value="Unassembled WGS sequence"/>
</dbReference>
<dbReference type="Gene3D" id="3.40.50.300">
    <property type="entry name" value="P-loop containing nucleotide triphosphate hydrolases"/>
    <property type="match status" value="1"/>
</dbReference>
<accession>A0A380DMV8</accession>
<name>A0A380DMV8_STAAU</name>
<sequence>MVIDFMSLLLRFYDVDSGVIRIGNINIKEMKLATLMSHISAVFQMYTYLMTL</sequence>